<evidence type="ECO:0000313" key="2">
    <source>
        <dbReference type="Proteomes" id="UP001194468"/>
    </source>
</evidence>
<name>A0AAD4BEQ7_BOLED</name>
<dbReference type="EMBL" id="WHUW01000120">
    <property type="protein sequence ID" value="KAF8422833.1"/>
    <property type="molecule type" value="Genomic_DNA"/>
</dbReference>
<accession>A0AAD4BEQ7</accession>
<evidence type="ECO:0000313" key="1">
    <source>
        <dbReference type="EMBL" id="KAF8422833.1"/>
    </source>
</evidence>
<comment type="caution">
    <text evidence="1">The sequence shown here is derived from an EMBL/GenBank/DDBJ whole genome shotgun (WGS) entry which is preliminary data.</text>
</comment>
<sequence>SKLCTRFITHLFACPKYPPSSSNSSTVKLAYALHRTKLHASVTFAALVLLQRLKAHFPTAREWGPP</sequence>
<reference evidence="1" key="1">
    <citation type="submission" date="2019-10" db="EMBL/GenBank/DDBJ databases">
        <authorList>
            <consortium name="DOE Joint Genome Institute"/>
            <person name="Kuo A."/>
            <person name="Miyauchi S."/>
            <person name="Kiss E."/>
            <person name="Drula E."/>
            <person name="Kohler A."/>
            <person name="Sanchez-Garcia M."/>
            <person name="Andreopoulos B."/>
            <person name="Barry K.W."/>
            <person name="Bonito G."/>
            <person name="Buee M."/>
            <person name="Carver A."/>
            <person name="Chen C."/>
            <person name="Cichocki N."/>
            <person name="Clum A."/>
            <person name="Culley D."/>
            <person name="Crous P.W."/>
            <person name="Fauchery L."/>
            <person name="Girlanda M."/>
            <person name="Hayes R."/>
            <person name="Keri Z."/>
            <person name="LaButti K."/>
            <person name="Lipzen A."/>
            <person name="Lombard V."/>
            <person name="Magnuson J."/>
            <person name="Maillard F."/>
            <person name="Morin E."/>
            <person name="Murat C."/>
            <person name="Nolan M."/>
            <person name="Ohm R."/>
            <person name="Pangilinan J."/>
            <person name="Pereira M."/>
            <person name="Perotto S."/>
            <person name="Peter M."/>
            <person name="Riley R."/>
            <person name="Sitrit Y."/>
            <person name="Stielow B."/>
            <person name="Szollosi G."/>
            <person name="Zifcakova L."/>
            <person name="Stursova M."/>
            <person name="Spatafora J.W."/>
            <person name="Tedersoo L."/>
            <person name="Vaario L.-M."/>
            <person name="Yamada A."/>
            <person name="Yan M."/>
            <person name="Wang P."/>
            <person name="Xu J."/>
            <person name="Bruns T."/>
            <person name="Baldrian P."/>
            <person name="Vilgalys R."/>
            <person name="Henrissat B."/>
            <person name="Grigoriev I.V."/>
            <person name="Hibbett D."/>
            <person name="Nagy L.G."/>
            <person name="Martin F.M."/>
        </authorList>
    </citation>
    <scope>NUCLEOTIDE SEQUENCE</scope>
    <source>
        <strain evidence="1">BED1</strain>
    </source>
</reference>
<feature type="non-terminal residue" evidence="1">
    <location>
        <position position="1"/>
    </location>
</feature>
<organism evidence="1 2">
    <name type="scientific">Boletus edulis BED1</name>
    <dbReference type="NCBI Taxonomy" id="1328754"/>
    <lineage>
        <taxon>Eukaryota</taxon>
        <taxon>Fungi</taxon>
        <taxon>Dikarya</taxon>
        <taxon>Basidiomycota</taxon>
        <taxon>Agaricomycotina</taxon>
        <taxon>Agaricomycetes</taxon>
        <taxon>Agaricomycetidae</taxon>
        <taxon>Boletales</taxon>
        <taxon>Boletineae</taxon>
        <taxon>Boletaceae</taxon>
        <taxon>Boletoideae</taxon>
        <taxon>Boletus</taxon>
    </lineage>
</organism>
<protein>
    <submittedName>
        <fullName evidence="1">Uncharacterized protein</fullName>
    </submittedName>
</protein>
<dbReference type="Proteomes" id="UP001194468">
    <property type="component" value="Unassembled WGS sequence"/>
</dbReference>
<keyword evidence="2" id="KW-1185">Reference proteome</keyword>
<proteinExistence type="predicted"/>
<reference evidence="1" key="2">
    <citation type="journal article" date="2020" name="Nat. Commun.">
        <title>Large-scale genome sequencing of mycorrhizal fungi provides insights into the early evolution of symbiotic traits.</title>
        <authorList>
            <person name="Miyauchi S."/>
            <person name="Kiss E."/>
            <person name="Kuo A."/>
            <person name="Drula E."/>
            <person name="Kohler A."/>
            <person name="Sanchez-Garcia M."/>
            <person name="Morin E."/>
            <person name="Andreopoulos B."/>
            <person name="Barry K.W."/>
            <person name="Bonito G."/>
            <person name="Buee M."/>
            <person name="Carver A."/>
            <person name="Chen C."/>
            <person name="Cichocki N."/>
            <person name="Clum A."/>
            <person name="Culley D."/>
            <person name="Crous P.W."/>
            <person name="Fauchery L."/>
            <person name="Girlanda M."/>
            <person name="Hayes R.D."/>
            <person name="Keri Z."/>
            <person name="LaButti K."/>
            <person name="Lipzen A."/>
            <person name="Lombard V."/>
            <person name="Magnuson J."/>
            <person name="Maillard F."/>
            <person name="Murat C."/>
            <person name="Nolan M."/>
            <person name="Ohm R.A."/>
            <person name="Pangilinan J."/>
            <person name="Pereira M.F."/>
            <person name="Perotto S."/>
            <person name="Peter M."/>
            <person name="Pfister S."/>
            <person name="Riley R."/>
            <person name="Sitrit Y."/>
            <person name="Stielow J.B."/>
            <person name="Szollosi G."/>
            <person name="Zifcakova L."/>
            <person name="Stursova M."/>
            <person name="Spatafora J.W."/>
            <person name="Tedersoo L."/>
            <person name="Vaario L.M."/>
            <person name="Yamada A."/>
            <person name="Yan M."/>
            <person name="Wang P."/>
            <person name="Xu J."/>
            <person name="Bruns T."/>
            <person name="Baldrian P."/>
            <person name="Vilgalys R."/>
            <person name="Dunand C."/>
            <person name="Henrissat B."/>
            <person name="Grigoriev I.V."/>
            <person name="Hibbett D."/>
            <person name="Nagy L.G."/>
            <person name="Martin F.M."/>
        </authorList>
    </citation>
    <scope>NUCLEOTIDE SEQUENCE</scope>
    <source>
        <strain evidence="1">BED1</strain>
    </source>
</reference>
<gene>
    <name evidence="1" type="ORF">L210DRAFT_860830</name>
</gene>
<dbReference type="AlphaFoldDB" id="A0AAD4BEQ7"/>